<accession>A0ACB9ZN40</accession>
<dbReference type="EMBL" id="CM044708">
    <property type="protein sequence ID" value="KAI5649117.1"/>
    <property type="molecule type" value="Genomic_DNA"/>
</dbReference>
<dbReference type="Proteomes" id="UP001060085">
    <property type="component" value="Linkage Group LG08"/>
</dbReference>
<name>A0ACB9ZN40_CATRO</name>
<evidence type="ECO:0000313" key="1">
    <source>
        <dbReference type="EMBL" id="KAI5649117.1"/>
    </source>
</evidence>
<keyword evidence="2" id="KW-1185">Reference proteome</keyword>
<proteinExistence type="predicted"/>
<comment type="caution">
    <text evidence="1">The sequence shown here is derived from an EMBL/GenBank/DDBJ whole genome shotgun (WGS) entry which is preliminary data.</text>
</comment>
<reference evidence="2" key="1">
    <citation type="journal article" date="2023" name="Nat. Plants">
        <title>Single-cell RNA sequencing provides a high-resolution roadmap for understanding the multicellular compartmentation of specialized metabolism.</title>
        <authorList>
            <person name="Sun S."/>
            <person name="Shen X."/>
            <person name="Li Y."/>
            <person name="Li Y."/>
            <person name="Wang S."/>
            <person name="Li R."/>
            <person name="Zhang H."/>
            <person name="Shen G."/>
            <person name="Guo B."/>
            <person name="Wei J."/>
            <person name="Xu J."/>
            <person name="St-Pierre B."/>
            <person name="Chen S."/>
            <person name="Sun C."/>
        </authorList>
    </citation>
    <scope>NUCLEOTIDE SEQUENCE [LARGE SCALE GENOMIC DNA]</scope>
</reference>
<sequence>MSGSRHINTAILDDDDHFYDHTAAALSSPATLGWAVAATGSSFSINHGWEAHNPTVRSLLNSQKNTNLTFENLFGKIEDEWILDSGCSYHMTGRKIFFHWSSPRTCFFNKCWAAANGPTAEEHSTSWSGPAESGPTEVSWSRLVVLFSVAQVDNFGVGQSTLPDTAQHEAPPDAAHTQSAQTQYSAGPVQTPHQDTNGQTNFPIPSLSSLGGPGTFR</sequence>
<gene>
    <name evidence="1" type="ORF">M9H77_35122</name>
</gene>
<organism evidence="1 2">
    <name type="scientific">Catharanthus roseus</name>
    <name type="common">Madagascar periwinkle</name>
    <name type="synonym">Vinca rosea</name>
    <dbReference type="NCBI Taxonomy" id="4058"/>
    <lineage>
        <taxon>Eukaryota</taxon>
        <taxon>Viridiplantae</taxon>
        <taxon>Streptophyta</taxon>
        <taxon>Embryophyta</taxon>
        <taxon>Tracheophyta</taxon>
        <taxon>Spermatophyta</taxon>
        <taxon>Magnoliopsida</taxon>
        <taxon>eudicotyledons</taxon>
        <taxon>Gunneridae</taxon>
        <taxon>Pentapetalae</taxon>
        <taxon>asterids</taxon>
        <taxon>lamiids</taxon>
        <taxon>Gentianales</taxon>
        <taxon>Apocynaceae</taxon>
        <taxon>Rauvolfioideae</taxon>
        <taxon>Vinceae</taxon>
        <taxon>Catharanthinae</taxon>
        <taxon>Catharanthus</taxon>
    </lineage>
</organism>
<evidence type="ECO:0000313" key="2">
    <source>
        <dbReference type="Proteomes" id="UP001060085"/>
    </source>
</evidence>
<protein>
    <submittedName>
        <fullName evidence="1">Uncharacterized protein</fullName>
    </submittedName>
</protein>